<keyword evidence="2" id="KW-1185">Reference proteome</keyword>
<dbReference type="Proteomes" id="UP000266861">
    <property type="component" value="Unassembled WGS sequence"/>
</dbReference>
<evidence type="ECO:0000313" key="1">
    <source>
        <dbReference type="EMBL" id="RHZ86248.1"/>
    </source>
</evidence>
<gene>
    <name evidence="1" type="ORF">Glove_53g43</name>
</gene>
<evidence type="ECO:0000313" key="2">
    <source>
        <dbReference type="Proteomes" id="UP000266861"/>
    </source>
</evidence>
<dbReference type="PANTHER" id="PTHR31424">
    <property type="entry name" value="PROTEIN CBG23806"/>
    <property type="match status" value="1"/>
</dbReference>
<sequence length="845" mass="99051">MYNQYNILDLGNYPTNVRYTQRSRHRIPNGYRIQVLIYEREIICQTNYEFNGKVMYKVTWEEKDGKKCCVNSLRSASDAAKQFVQKITNAKGSTLSGVILFGLDLECIELRHENKKNILPINLKKKKPFSNLKSRSQKNKRLKKLALDINSNTKDLFDSHRFSNINLDSLKLNIQRQFIRIKFSNSNNELESQIQLDSIIHVCDNNLISREGYRQLSAVQPSLEREWHLAIQKKEINLIMENKIPIKNFNINLINEFSIIQENNENNSTIYLNENIEKIIINKDQIGNGSIRSLIRLLITLIPDLTEGNNPVLYNNNIIKIKLGGDGRQVGRYNHHVMLTVCILNEKDKVLSPKYQYCICLYPGTEKYESLTIAHNQIIEELTTLYNNGFTDENNNHWKIEFWFTGDWKYMALVLGINGLTSNYFCLWCDCHKNERWDTSKSWSNIGNTKGKVRTSLLPFLTPKYCIPDELHLMLRIVDVICLYPGTEKYESLTIAHNQIIEELTTLYNNGFTDENNNHWKIEFWFTGDWKYMALVLGINGLTSNYFCLWCDCHKNERWDTSKSWSNIGNTKGKVRTSLLPFLTPKYCIPDELHLMLRIVDVLLECFFLELMRDALAFDTITPQENISTREKIEITMQEIGIITFKFIPPEKKTKTAKWSWHTLMGPAKLKIIEKFPVSKFIIDQRGKDIENLWKDFYYLYCTMRRENLTEEDIIQFSQNACKWVKEFARPTKKTKTGKIEQEGLYQRTDITPYMHILAFHIPLFMQELLQQNLCLRWFTTSGIEKKNHEHVRLFFGGTTMGGGTEQTAAYQINSFENRQIYFRINKTPTSYSEKVLTAFDKINE</sequence>
<dbReference type="PANTHER" id="PTHR31424:SF5">
    <property type="entry name" value="APPLE DOMAIN-CONTAINING PROTEIN"/>
    <property type="match status" value="1"/>
</dbReference>
<dbReference type="EMBL" id="PQFF01000050">
    <property type="protein sequence ID" value="RHZ86248.1"/>
    <property type="molecule type" value="Genomic_DNA"/>
</dbReference>
<proteinExistence type="predicted"/>
<dbReference type="AlphaFoldDB" id="A0A397JHG9"/>
<organism evidence="1 2">
    <name type="scientific">Diversispora epigaea</name>
    <dbReference type="NCBI Taxonomy" id="1348612"/>
    <lineage>
        <taxon>Eukaryota</taxon>
        <taxon>Fungi</taxon>
        <taxon>Fungi incertae sedis</taxon>
        <taxon>Mucoromycota</taxon>
        <taxon>Glomeromycotina</taxon>
        <taxon>Glomeromycetes</taxon>
        <taxon>Diversisporales</taxon>
        <taxon>Diversisporaceae</taxon>
        <taxon>Diversispora</taxon>
    </lineage>
</organism>
<comment type="caution">
    <text evidence="1">The sequence shown here is derived from an EMBL/GenBank/DDBJ whole genome shotgun (WGS) entry which is preliminary data.</text>
</comment>
<name>A0A397JHG9_9GLOM</name>
<protein>
    <submittedName>
        <fullName evidence="1">Uncharacterized protein</fullName>
    </submittedName>
</protein>
<accession>A0A397JHG9</accession>
<reference evidence="1 2" key="1">
    <citation type="submission" date="2018-08" db="EMBL/GenBank/DDBJ databases">
        <title>Genome and evolution of the arbuscular mycorrhizal fungus Diversispora epigaea (formerly Glomus versiforme) and its bacterial endosymbionts.</title>
        <authorList>
            <person name="Sun X."/>
            <person name="Fei Z."/>
            <person name="Harrison M."/>
        </authorList>
    </citation>
    <scope>NUCLEOTIDE SEQUENCE [LARGE SCALE GENOMIC DNA]</scope>
    <source>
        <strain evidence="1 2">IT104</strain>
    </source>
</reference>